<dbReference type="AlphaFoldDB" id="A0A7I9YH24"/>
<organism evidence="3 4">
    <name type="scientific">Mycobacterium bourgelatii</name>
    <dbReference type="NCBI Taxonomy" id="1273442"/>
    <lineage>
        <taxon>Bacteria</taxon>
        <taxon>Bacillati</taxon>
        <taxon>Actinomycetota</taxon>
        <taxon>Actinomycetes</taxon>
        <taxon>Mycobacteriales</taxon>
        <taxon>Mycobacteriaceae</taxon>
        <taxon>Mycobacterium</taxon>
    </lineage>
</organism>
<dbReference type="EMBL" id="BLKZ01000001">
    <property type="protein sequence ID" value="GFG87980.1"/>
    <property type="molecule type" value="Genomic_DNA"/>
</dbReference>
<accession>A0A7I9YH24</accession>
<evidence type="ECO:0000256" key="1">
    <source>
        <dbReference type="SAM" id="MobiDB-lite"/>
    </source>
</evidence>
<dbReference type="Proteomes" id="UP000465360">
    <property type="component" value="Unassembled WGS sequence"/>
</dbReference>
<gene>
    <name evidence="3" type="ORF">MBOU_00220</name>
</gene>
<feature type="region of interest" description="Disordered" evidence="1">
    <location>
        <begin position="153"/>
        <end position="173"/>
    </location>
</feature>
<protein>
    <recommendedName>
        <fullName evidence="2">PE domain-containing protein</fullName>
    </recommendedName>
</protein>
<sequence>MSYVLVVPEAVGPAVSEIARIGTLLGAATEAAAAPTTGLIAAAEDEVSAAIAALFSEQARQFQAVNRQVAAFHEQFVLTLRMASGAPVSPLAVMAGMPARASTRVWVPRLAATAVTAPGVGLPASAALAATGASDESTTPFPRLPPVVEPVVQGQAEPTGAMAATAVGPKLTD</sequence>
<evidence type="ECO:0000313" key="3">
    <source>
        <dbReference type="EMBL" id="GFG87980.1"/>
    </source>
</evidence>
<keyword evidence="4" id="KW-1185">Reference proteome</keyword>
<name>A0A7I9YH24_MYCBU</name>
<proteinExistence type="predicted"/>
<reference evidence="3 4" key="1">
    <citation type="journal article" date="2019" name="Emerg. Microbes Infect.">
        <title>Comprehensive subspecies identification of 175 nontuberculous mycobacteria species based on 7547 genomic profiles.</title>
        <authorList>
            <person name="Matsumoto Y."/>
            <person name="Kinjo T."/>
            <person name="Motooka D."/>
            <person name="Nabeya D."/>
            <person name="Jung N."/>
            <person name="Uechi K."/>
            <person name="Horii T."/>
            <person name="Iida T."/>
            <person name="Fujita J."/>
            <person name="Nakamura S."/>
        </authorList>
    </citation>
    <scope>NUCLEOTIDE SEQUENCE [LARGE SCALE GENOMIC DNA]</scope>
    <source>
        <strain evidence="3 4">JCM 30725</strain>
    </source>
</reference>
<dbReference type="RefSeq" id="WP_163706473.1">
    <property type="nucleotide sequence ID" value="NZ_BLKZ01000001.1"/>
</dbReference>
<dbReference type="InterPro" id="IPR000084">
    <property type="entry name" value="PE-PGRS_N"/>
</dbReference>
<dbReference type="Gene3D" id="1.10.287.850">
    <property type="entry name" value="HP0062-like domain"/>
    <property type="match status" value="1"/>
</dbReference>
<comment type="caution">
    <text evidence="3">The sequence shown here is derived from an EMBL/GenBank/DDBJ whole genome shotgun (WGS) entry which is preliminary data.</text>
</comment>
<dbReference type="InterPro" id="IPR038332">
    <property type="entry name" value="PPE_sf"/>
</dbReference>
<feature type="domain" description="PE" evidence="2">
    <location>
        <begin position="4"/>
        <end position="85"/>
    </location>
</feature>
<dbReference type="SUPFAM" id="SSF140459">
    <property type="entry name" value="PE/PPE dimer-like"/>
    <property type="match status" value="1"/>
</dbReference>
<dbReference type="Pfam" id="PF00934">
    <property type="entry name" value="PE"/>
    <property type="match status" value="1"/>
</dbReference>
<evidence type="ECO:0000259" key="2">
    <source>
        <dbReference type="Pfam" id="PF00934"/>
    </source>
</evidence>
<evidence type="ECO:0000313" key="4">
    <source>
        <dbReference type="Proteomes" id="UP000465360"/>
    </source>
</evidence>